<evidence type="ECO:0000256" key="3">
    <source>
        <dbReference type="ARBA" id="ARBA00022441"/>
    </source>
</evidence>
<dbReference type="InterPro" id="IPR043536">
    <property type="entry name" value="HCF1/2"/>
</dbReference>
<feature type="compositionally biased region" description="Polar residues" evidence="18">
    <location>
        <begin position="1223"/>
        <end position="1248"/>
    </location>
</feature>
<dbReference type="InParanoid" id="A0A6J2PQA8"/>
<keyword evidence="4" id="KW-0488">Methylation</keyword>
<keyword evidence="9" id="KW-0068">Autocatalytic cleavage</keyword>
<dbReference type="CTD" id="564853"/>
<dbReference type="InterPro" id="IPR015915">
    <property type="entry name" value="Kelch-typ_b-propeller"/>
</dbReference>
<feature type="compositionally biased region" description="Low complexity" evidence="18">
    <location>
        <begin position="966"/>
        <end position="982"/>
    </location>
</feature>
<sequence>MSAPGSAVSGTTASVLQPRWKRVLGWSGPVPRPRHGHRAVAIKELMVVFGGGNEGIVDELHVYNTATNQWFIPAVRGDIPPGCAAYGFVCDGTRLLVFGGMVEYGKYSNDLYELQASRWEWKKLKAKNPKNGPPPCPRLGHSFSLVGNKCYLFGGLANDSEDPKNNIPRYLNDLYTLELRAGSSVVGWDIPITYGVLPPPRESHTAVVYTEKTSRKSRLIIYGGMSGCRLGDLWTLDIDTLTWNKPSVSGTAPLPRSLHSATTITNKMYVFGGWVPLVMDDVKVATHEKEWKCTNTLACLNLDSMCWETVLMDTLEDNIPRARAGHCAVAINSRLYVWSGRDGYRKAWNNQVCCKDLWYLETERPHAPARVQLVRANTNSLEVSWGAVSTADTYLLQLQKYDIPATPAAASPVMSATPMQPLNSPKSPALAIAAPSAQSLPQTAILKVAAQQSATGTSIVTVRPSQPGKSPVTLTTLPPGVRMVMPAQTTQGSPIGSSPQMSGMAALAAAAAATQKIPPSSAGTVLNVPAGATILKTVAVSPGTTTMKMASPLMVSNPATRMLKTAAAQVGTATGSPTTRPIITVHKSGAVTVAQQAQVVTTVVGGVTKTITLVKSPLTMGGSGTLISNLGKMMSVVQTKPLQTSITGQGSTNPLAQLIQTKGPLPAGTILKLVTSADGKPTTIITTSQAGGTGNKPTILNISGVSPTTTKQGTTIIKTIPMSAIMGQSGATGVTSSGGMKTPITILTTKVMTTGTAGKIITAVPKLGTVGGQQGLTQVVLKGAHGQPGTILRTVPMGTVGGVRLVTPVTVSAVKPTVTTLVVKGTTGVTTLGTVTGTVSSSLARAAADSSNASLVTPITTLGAIATLSSQVISPAAITVSAAQTSLTSATTLSSSTMTVQNQPTQVTLITTPSGVEAQPVQDLPVSILASPTSEQPSSSEAGAAGEGSGTVTLVCSNPPCETHETGTTNTATTSSATIGAGRVCSNPPCETHETGTTNTATTSSAAMGAGQVCSNPPCETHETGTTNTATTASSNMSVPRMCSNPPCETHETGTTNTATTASANMGGVQKVCSNPPCETHVTGTTNTATQSSSNMSTGQTSSTQRVCSNPPCETHETGTTNTPSTATSSMGDDQTSTEAGQVHRVCSNPPCETHETGTTNTATTATCNMETGEDQQTEEGAEGTSSTEVASTTATTSTVTTIQGRAITTVTQSTPAPGPSVPSISSITEGVSTAASSTDEPMQTDETASAEATPAVEGATAMETQAEGEAATATALNLPSELMSEGQGTTLMVTGLSDEELAVTAAAEAAAQAAATEEAQALAIQAVLQAAQQAVMSDSTGESQQPTTIPIMLTQQELAVLVQQQQQLQMAEAQAAAQQATVDTSLPTEGLAPADSLNDPSVESNGHNEIAAAVTSAVASLLPRTTAETLAPSSTFAPSVSVASPAKLQAAAALADVANGIEGGKQAPQPTPVKAVVKKDNQWFDVGIVKVTNMVVTHFYMPGDDSQGDDDSGNMPDYGQMKKMELQPGTAYKFRVAGINACGRGSFSEISAFKTCLPGFPGAPCAIKISKSPDGAHLTWEPPSVTSGKIIEYSVYLAIQSNQTAEAKASTPAQLAFMRVYCGPNPSCLVQSSSLSNAHIDYTTKPAIIFRIAARNEKGYGPATQVRWLQESGKDAASAKPAAKRPGTSPDTKATGPKKARTDQ</sequence>
<evidence type="ECO:0000256" key="17">
    <source>
        <dbReference type="ARBA" id="ARBA00081526"/>
    </source>
</evidence>
<dbReference type="GO" id="GO:0003713">
    <property type="term" value="F:transcription coactivator activity"/>
    <property type="evidence" value="ECO:0007669"/>
    <property type="project" value="TreeGrafter"/>
</dbReference>
<dbReference type="GO" id="GO:0035097">
    <property type="term" value="C:histone methyltransferase complex"/>
    <property type="evidence" value="ECO:0007669"/>
    <property type="project" value="TreeGrafter"/>
</dbReference>
<evidence type="ECO:0000256" key="9">
    <source>
        <dbReference type="ARBA" id="ARBA00022813"/>
    </source>
</evidence>
<keyword evidence="7" id="KW-0597">Phosphoprotein</keyword>
<evidence type="ECO:0000256" key="13">
    <source>
        <dbReference type="ARBA" id="ARBA00023180"/>
    </source>
</evidence>
<dbReference type="FunFam" id="2.60.40.10:FF:000443">
    <property type="entry name" value="host cell factor 1"/>
    <property type="match status" value="1"/>
</dbReference>
<dbReference type="FunFam" id="2.60.40.10:FF:000259">
    <property type="entry name" value="Host cell factor 1 (Predicted)"/>
    <property type="match status" value="1"/>
</dbReference>
<keyword evidence="5" id="KW-0963">Cytoplasm</keyword>
<dbReference type="GO" id="GO:0006338">
    <property type="term" value="P:chromatin remodeling"/>
    <property type="evidence" value="ECO:0007669"/>
    <property type="project" value="TreeGrafter"/>
</dbReference>
<evidence type="ECO:0000256" key="2">
    <source>
        <dbReference type="ARBA" id="ARBA00004496"/>
    </source>
</evidence>
<dbReference type="PANTHER" id="PTHR46003:SF3">
    <property type="entry name" value="HOST CELL FACTOR 1"/>
    <property type="match status" value="1"/>
</dbReference>
<evidence type="ECO:0000256" key="8">
    <source>
        <dbReference type="ARBA" id="ARBA00022737"/>
    </source>
</evidence>
<keyword evidence="11" id="KW-0156">Chromatin regulator</keyword>
<dbReference type="InterPro" id="IPR013783">
    <property type="entry name" value="Ig-like_fold"/>
</dbReference>
<evidence type="ECO:0000256" key="4">
    <source>
        <dbReference type="ARBA" id="ARBA00022481"/>
    </source>
</evidence>
<evidence type="ECO:0000259" key="19">
    <source>
        <dbReference type="PROSITE" id="PS50853"/>
    </source>
</evidence>
<reference evidence="21" key="1">
    <citation type="submission" date="2025-08" db="UniProtKB">
        <authorList>
            <consortium name="RefSeq"/>
        </authorList>
    </citation>
    <scope>IDENTIFICATION</scope>
</reference>
<keyword evidence="14" id="KW-0539">Nucleus</keyword>
<keyword evidence="8" id="KW-0677">Repeat</keyword>
<feature type="compositionally biased region" description="Acidic residues" evidence="18">
    <location>
        <begin position="1172"/>
        <end position="1182"/>
    </location>
</feature>
<feature type="compositionally biased region" description="Low complexity" evidence="18">
    <location>
        <begin position="1024"/>
        <end position="1036"/>
    </location>
</feature>
<evidence type="ECO:0000256" key="10">
    <source>
        <dbReference type="ARBA" id="ARBA00022843"/>
    </source>
</evidence>
<evidence type="ECO:0000313" key="20">
    <source>
        <dbReference type="Proteomes" id="UP000504630"/>
    </source>
</evidence>
<dbReference type="InterPro" id="IPR059124">
    <property type="entry name" value="Kelch_HCF"/>
</dbReference>
<evidence type="ECO:0000256" key="1">
    <source>
        <dbReference type="ARBA" id="ARBA00004123"/>
    </source>
</evidence>
<evidence type="ECO:0000313" key="21">
    <source>
        <dbReference type="RefSeq" id="XP_029288358.1"/>
    </source>
</evidence>
<organism evidence="20 21">
    <name type="scientific">Cottoperca gobio</name>
    <name type="common">Frogmouth</name>
    <name type="synonym">Aphritis gobio</name>
    <dbReference type="NCBI Taxonomy" id="56716"/>
    <lineage>
        <taxon>Eukaryota</taxon>
        <taxon>Metazoa</taxon>
        <taxon>Chordata</taxon>
        <taxon>Craniata</taxon>
        <taxon>Vertebrata</taxon>
        <taxon>Euteleostomi</taxon>
        <taxon>Actinopterygii</taxon>
        <taxon>Neopterygii</taxon>
        <taxon>Teleostei</taxon>
        <taxon>Neoteleostei</taxon>
        <taxon>Acanthomorphata</taxon>
        <taxon>Eupercaria</taxon>
        <taxon>Perciformes</taxon>
        <taxon>Notothenioidei</taxon>
        <taxon>Bovichtidae</taxon>
        <taxon>Cottoperca</taxon>
    </lineage>
</organism>
<dbReference type="PROSITE" id="PS50853">
    <property type="entry name" value="FN3"/>
    <property type="match status" value="2"/>
</dbReference>
<dbReference type="KEGG" id="cgob:115008727"/>
<keyword evidence="20" id="KW-1185">Reference proteome</keyword>
<dbReference type="SUPFAM" id="SSF49265">
    <property type="entry name" value="Fibronectin type III"/>
    <property type="match status" value="2"/>
</dbReference>
<feature type="compositionally biased region" description="Low complexity" evidence="18">
    <location>
        <begin position="1183"/>
        <end position="1202"/>
    </location>
</feature>
<keyword evidence="12" id="KW-0007">Acetylation</keyword>
<feature type="compositionally biased region" description="Low complexity" evidence="18">
    <location>
        <begin position="1090"/>
        <end position="1105"/>
    </location>
</feature>
<dbReference type="GeneID" id="115008727"/>
<dbReference type="OrthoDB" id="10001928at2759"/>
<dbReference type="SUPFAM" id="SSF117281">
    <property type="entry name" value="Kelch motif"/>
    <property type="match status" value="2"/>
</dbReference>
<dbReference type="Proteomes" id="UP000504630">
    <property type="component" value="Chromosome 5"/>
</dbReference>
<keyword evidence="13" id="KW-0325">Glycoprotein</keyword>
<feature type="region of interest" description="Disordered" evidence="18">
    <location>
        <begin position="931"/>
        <end position="1003"/>
    </location>
</feature>
<evidence type="ECO:0000256" key="16">
    <source>
        <dbReference type="ARBA" id="ARBA00074287"/>
    </source>
</evidence>
<evidence type="ECO:0000256" key="15">
    <source>
        <dbReference type="ARBA" id="ARBA00023306"/>
    </source>
</evidence>
<keyword evidence="15" id="KW-0131">Cell cycle</keyword>
<evidence type="ECO:0000256" key="7">
    <source>
        <dbReference type="ARBA" id="ARBA00022553"/>
    </source>
</evidence>
<protein>
    <recommendedName>
        <fullName evidence="16">Host cell factor 1</fullName>
    </recommendedName>
    <alternativeName>
        <fullName evidence="17">C1 factor</fullName>
    </alternativeName>
</protein>
<dbReference type="PANTHER" id="PTHR46003">
    <property type="entry name" value="HOST CELL FACTOR"/>
    <property type="match status" value="1"/>
</dbReference>
<keyword evidence="3" id="KW-0880">Kelch repeat</keyword>
<evidence type="ECO:0000256" key="5">
    <source>
        <dbReference type="ARBA" id="ARBA00022490"/>
    </source>
</evidence>
<gene>
    <name evidence="21" type="primary">hcfc1a</name>
</gene>
<feature type="region of interest" description="Disordered" evidence="18">
    <location>
        <begin position="1019"/>
        <end position="1039"/>
    </location>
</feature>
<feature type="compositionally biased region" description="Low complexity" evidence="18">
    <location>
        <begin position="1157"/>
        <end position="1171"/>
    </location>
</feature>
<dbReference type="CDD" id="cd00063">
    <property type="entry name" value="FN3"/>
    <property type="match status" value="2"/>
</dbReference>
<dbReference type="GO" id="GO:0005737">
    <property type="term" value="C:cytoplasm"/>
    <property type="evidence" value="ECO:0007669"/>
    <property type="project" value="UniProtKB-SubCell"/>
</dbReference>
<dbReference type="RefSeq" id="XP_029288358.1">
    <property type="nucleotide sequence ID" value="XM_029432498.1"/>
</dbReference>
<keyword evidence="6" id="KW-1017">Isopeptide bond</keyword>
<dbReference type="InterPro" id="IPR003961">
    <property type="entry name" value="FN3_dom"/>
</dbReference>
<evidence type="ECO:0000256" key="14">
    <source>
        <dbReference type="ARBA" id="ARBA00023242"/>
    </source>
</evidence>
<evidence type="ECO:0000256" key="18">
    <source>
        <dbReference type="SAM" id="MobiDB-lite"/>
    </source>
</evidence>
<dbReference type="SMART" id="SM00060">
    <property type="entry name" value="FN3"/>
    <property type="match status" value="2"/>
</dbReference>
<comment type="subcellular location">
    <subcellularLocation>
        <location evidence="2">Cytoplasm</location>
    </subcellularLocation>
    <subcellularLocation>
        <location evidence="1">Nucleus</location>
    </subcellularLocation>
</comment>
<accession>A0A6J2PQA8</accession>
<feature type="compositionally biased region" description="Polar residues" evidence="18">
    <location>
        <begin position="1131"/>
        <end position="1140"/>
    </location>
</feature>
<feature type="region of interest" description="Disordered" evidence="18">
    <location>
        <begin position="1083"/>
        <end position="1255"/>
    </location>
</feature>
<evidence type="ECO:0000256" key="6">
    <source>
        <dbReference type="ARBA" id="ARBA00022499"/>
    </source>
</evidence>
<dbReference type="Gene3D" id="2.60.40.10">
    <property type="entry name" value="Immunoglobulins"/>
    <property type="match status" value="2"/>
</dbReference>
<dbReference type="FunFam" id="2.120.10.80:FF:000008">
    <property type="entry name" value="host cell factor 1 isoform X1"/>
    <property type="match status" value="1"/>
</dbReference>
<dbReference type="InterPro" id="IPR036116">
    <property type="entry name" value="FN3_sf"/>
</dbReference>
<evidence type="ECO:0000256" key="12">
    <source>
        <dbReference type="ARBA" id="ARBA00022990"/>
    </source>
</evidence>
<feature type="domain" description="Fibronectin type-III" evidence="19">
    <location>
        <begin position="1561"/>
        <end position="1676"/>
    </location>
</feature>
<dbReference type="Gene3D" id="6.10.250.2590">
    <property type="match status" value="1"/>
</dbReference>
<keyword evidence="10" id="KW-0832">Ubl conjugation</keyword>
<dbReference type="Pfam" id="PF13854">
    <property type="entry name" value="Kelch_HCF"/>
    <property type="match status" value="1"/>
</dbReference>
<feature type="compositionally biased region" description="Low complexity" evidence="18">
    <location>
        <begin position="1118"/>
        <end position="1130"/>
    </location>
</feature>
<feature type="compositionally biased region" description="Polar residues" evidence="18">
    <location>
        <begin position="1203"/>
        <end position="1216"/>
    </location>
</feature>
<dbReference type="Gene3D" id="2.120.10.80">
    <property type="entry name" value="Kelch-type beta propeller"/>
    <property type="match status" value="2"/>
</dbReference>
<proteinExistence type="predicted"/>
<evidence type="ECO:0000256" key="11">
    <source>
        <dbReference type="ARBA" id="ARBA00022853"/>
    </source>
</evidence>
<feature type="region of interest" description="Disordered" evidence="18">
    <location>
        <begin position="1665"/>
        <end position="1705"/>
    </location>
</feature>
<dbReference type="FunFam" id="2.120.10.80:FF:000015">
    <property type="entry name" value="host cell factor 1 isoform X1"/>
    <property type="match status" value="1"/>
</dbReference>
<feature type="domain" description="Fibronectin type-III" evidence="19">
    <location>
        <begin position="1470"/>
        <end position="1559"/>
    </location>
</feature>
<name>A0A6J2PQA8_COTGO</name>